<proteinExistence type="predicted"/>
<reference evidence="2" key="1">
    <citation type="submission" date="2020-01" db="EMBL/GenBank/DDBJ databases">
        <authorList>
            <person name="Meier V. D."/>
            <person name="Meier V D."/>
        </authorList>
    </citation>
    <scope>NUCLEOTIDE SEQUENCE</scope>
    <source>
        <strain evidence="2">HLG_WM_MAG_10</strain>
    </source>
</reference>
<evidence type="ECO:0000313" key="2">
    <source>
        <dbReference type="EMBL" id="CAA6810755.1"/>
    </source>
</evidence>
<protein>
    <submittedName>
        <fullName evidence="2">OmpH family outer membrane protein</fullName>
    </submittedName>
</protein>
<feature type="transmembrane region" description="Helical" evidence="1">
    <location>
        <begin position="60"/>
        <end position="82"/>
    </location>
</feature>
<name>A0A6S6T1Y2_9BACT</name>
<dbReference type="AlphaFoldDB" id="A0A6S6T1Y2"/>
<gene>
    <name evidence="2" type="ORF">HELGO_WM14592</name>
</gene>
<dbReference type="EMBL" id="CACVAQ010000169">
    <property type="protein sequence ID" value="CAA6810755.1"/>
    <property type="molecule type" value="Genomic_DNA"/>
</dbReference>
<organism evidence="2">
    <name type="scientific">uncultured Aureispira sp</name>
    <dbReference type="NCBI Taxonomy" id="1331704"/>
    <lineage>
        <taxon>Bacteria</taxon>
        <taxon>Pseudomonadati</taxon>
        <taxon>Bacteroidota</taxon>
        <taxon>Saprospiria</taxon>
        <taxon>Saprospirales</taxon>
        <taxon>Saprospiraceae</taxon>
        <taxon>Aureispira</taxon>
        <taxon>environmental samples</taxon>
    </lineage>
</organism>
<keyword evidence="1" id="KW-1133">Transmembrane helix</keyword>
<keyword evidence="1" id="KW-0812">Transmembrane</keyword>
<sequence length="546" mass="61463">MKDNYNIKTNSPELSSEQISKHQDFDALFAQFQAAEIPAKNETAESTRIRAIKKGNRRALLLKYGTGALMAVAASVLLVFMIRQSMSTGNFEVPLDQINERYALQSPMPNLQPPYGNLVVNAAENGETLNYESGSKIIVPASAFVDERGKPVKGKVDIQYREFNDHVDMFLAGVPKEMDKHQNLQSVGMMEIKGFQDGKPVYLSMDKTLEVELQGKVAADVPTSDLKVYVYGKQEDTWAYVSNDEVEVLTAETATTNGTAAKKTPIHPRAKDELIAEARKTLARSQPVRPIQPGVREDMQVFDFDINTEEFPELSAYNQDVQLMASASAMTAGIFDTAWNSVTLTGLGNNKYNMELVYETNEGNIVRTFEVYPAIEATREAEAFYLEKLKEYEIRMKQWETDVLVEVEHLSGQETIAENTKWKEIVNRFKINRFGLWNCGKEIELEQASKVKASFVDENGAAIAINRLFVTNKNKQLYYFAPNIEHKSTAELKYEATAENKIWALTDANELLVASNPSTKGDQLNFEMRSVGIIETEEDIRNVLMF</sequence>
<keyword evidence="1" id="KW-0472">Membrane</keyword>
<evidence type="ECO:0000256" key="1">
    <source>
        <dbReference type="SAM" id="Phobius"/>
    </source>
</evidence>
<accession>A0A6S6T1Y2</accession>